<evidence type="ECO:0000313" key="2">
    <source>
        <dbReference type="Proteomes" id="UP000789920"/>
    </source>
</evidence>
<feature type="non-terminal residue" evidence="1">
    <location>
        <position position="170"/>
    </location>
</feature>
<proteinExistence type="predicted"/>
<protein>
    <submittedName>
        <fullName evidence="1">35480_t:CDS:1</fullName>
    </submittedName>
</protein>
<sequence>SNDPLLQDGNRVIIRDVSFGPGQAEVDRFAHDISIKTFFRTIDLVPTTSPPGGGINTPNNPPPPPSFPDVVKKNHDLINEENSFFKLRDELKDIINKNKAVVQEAQTLGLTLPSFSDNALDFFQTAPFIIFDAGQPLNSPFNQQTSDKNDKTRQKALNLKNNIYQIYNSN</sequence>
<dbReference type="EMBL" id="CAJVQC010144627">
    <property type="protein sequence ID" value="CAG8844930.1"/>
    <property type="molecule type" value="Genomic_DNA"/>
</dbReference>
<feature type="non-terminal residue" evidence="1">
    <location>
        <position position="1"/>
    </location>
</feature>
<comment type="caution">
    <text evidence="1">The sequence shown here is derived from an EMBL/GenBank/DDBJ whole genome shotgun (WGS) entry which is preliminary data.</text>
</comment>
<reference evidence="1" key="1">
    <citation type="submission" date="2021-06" db="EMBL/GenBank/DDBJ databases">
        <authorList>
            <person name="Kallberg Y."/>
            <person name="Tangrot J."/>
            <person name="Rosling A."/>
        </authorList>
    </citation>
    <scope>NUCLEOTIDE SEQUENCE</scope>
    <source>
        <strain evidence="1">MA461A</strain>
    </source>
</reference>
<gene>
    <name evidence="1" type="ORF">RPERSI_LOCUS33426</name>
</gene>
<dbReference type="Proteomes" id="UP000789920">
    <property type="component" value="Unassembled WGS sequence"/>
</dbReference>
<name>A0ACA9SSC7_9GLOM</name>
<evidence type="ECO:0000313" key="1">
    <source>
        <dbReference type="EMBL" id="CAG8844930.1"/>
    </source>
</evidence>
<keyword evidence="2" id="KW-1185">Reference proteome</keyword>
<organism evidence="1 2">
    <name type="scientific">Racocetra persica</name>
    <dbReference type="NCBI Taxonomy" id="160502"/>
    <lineage>
        <taxon>Eukaryota</taxon>
        <taxon>Fungi</taxon>
        <taxon>Fungi incertae sedis</taxon>
        <taxon>Mucoromycota</taxon>
        <taxon>Glomeromycotina</taxon>
        <taxon>Glomeromycetes</taxon>
        <taxon>Diversisporales</taxon>
        <taxon>Gigasporaceae</taxon>
        <taxon>Racocetra</taxon>
    </lineage>
</organism>
<accession>A0ACA9SSC7</accession>